<evidence type="ECO:0000256" key="1">
    <source>
        <dbReference type="ARBA" id="ARBA00022741"/>
    </source>
</evidence>
<feature type="compositionally biased region" description="Basic and acidic residues" evidence="4">
    <location>
        <begin position="924"/>
        <end position="940"/>
    </location>
</feature>
<gene>
    <name evidence="6" type="ORF">ETAA1_56120</name>
</gene>
<keyword evidence="7" id="KW-1185">Reference proteome</keyword>
<dbReference type="Proteomes" id="UP000319576">
    <property type="component" value="Chromosome"/>
</dbReference>
<dbReference type="InterPro" id="IPR006500">
    <property type="entry name" value="Helicase_put_C_phage/plasmid"/>
</dbReference>
<evidence type="ECO:0000259" key="5">
    <source>
        <dbReference type="PROSITE" id="PS51206"/>
    </source>
</evidence>
<protein>
    <recommendedName>
        <fullName evidence="5">SF3 helicase domain-containing protein</fullName>
    </recommendedName>
</protein>
<dbReference type="InterPro" id="IPR051620">
    <property type="entry name" value="ORF904-like_C"/>
</dbReference>
<dbReference type="Pfam" id="PF19263">
    <property type="entry name" value="DUF5906"/>
    <property type="match status" value="1"/>
</dbReference>
<organism evidence="6 7">
    <name type="scientific">Urbifossiella limnaea</name>
    <dbReference type="NCBI Taxonomy" id="2528023"/>
    <lineage>
        <taxon>Bacteria</taxon>
        <taxon>Pseudomonadati</taxon>
        <taxon>Planctomycetota</taxon>
        <taxon>Planctomycetia</taxon>
        <taxon>Gemmatales</taxon>
        <taxon>Gemmataceae</taxon>
        <taxon>Urbifossiella</taxon>
    </lineage>
</organism>
<evidence type="ECO:0000256" key="2">
    <source>
        <dbReference type="ARBA" id="ARBA00022801"/>
    </source>
</evidence>
<dbReference type="NCBIfam" id="TIGR01613">
    <property type="entry name" value="primase_Cterm"/>
    <property type="match status" value="1"/>
</dbReference>
<dbReference type="SMART" id="SM00885">
    <property type="entry name" value="D5_N"/>
    <property type="match status" value="1"/>
</dbReference>
<feature type="region of interest" description="Disordered" evidence="4">
    <location>
        <begin position="1"/>
        <end position="22"/>
    </location>
</feature>
<feature type="compositionally biased region" description="Basic and acidic residues" evidence="4">
    <location>
        <begin position="391"/>
        <end position="403"/>
    </location>
</feature>
<dbReference type="PANTHER" id="PTHR35372:SF2">
    <property type="entry name" value="SF3 HELICASE DOMAIN-CONTAINING PROTEIN"/>
    <property type="match status" value="1"/>
</dbReference>
<feature type="region of interest" description="Disordered" evidence="4">
    <location>
        <begin position="391"/>
        <end position="430"/>
    </location>
</feature>
<name>A0A517Y1L9_9BACT</name>
<dbReference type="InterPro" id="IPR027417">
    <property type="entry name" value="P-loop_NTPase"/>
</dbReference>
<evidence type="ECO:0000256" key="4">
    <source>
        <dbReference type="SAM" id="MobiDB-lite"/>
    </source>
</evidence>
<dbReference type="PANTHER" id="PTHR35372">
    <property type="entry name" value="ATP BINDING PROTEIN-RELATED"/>
    <property type="match status" value="1"/>
</dbReference>
<dbReference type="AlphaFoldDB" id="A0A517Y1L9"/>
<evidence type="ECO:0000313" key="6">
    <source>
        <dbReference type="EMBL" id="QDU23608.1"/>
    </source>
</evidence>
<dbReference type="Gene3D" id="3.40.50.300">
    <property type="entry name" value="P-loop containing nucleotide triphosphate hydrolases"/>
    <property type="match status" value="1"/>
</dbReference>
<keyword evidence="1" id="KW-0547">Nucleotide-binding</keyword>
<dbReference type="GO" id="GO:0005524">
    <property type="term" value="F:ATP binding"/>
    <property type="evidence" value="ECO:0007669"/>
    <property type="project" value="UniProtKB-KW"/>
</dbReference>
<dbReference type="PROSITE" id="PS51206">
    <property type="entry name" value="SF3_HELICASE_1"/>
    <property type="match status" value="1"/>
</dbReference>
<keyword evidence="3" id="KW-0067">ATP-binding</keyword>
<dbReference type="InterPro" id="IPR014015">
    <property type="entry name" value="Helicase_SF3_DNA-vir"/>
</dbReference>
<dbReference type="EMBL" id="CP036273">
    <property type="protein sequence ID" value="QDU23608.1"/>
    <property type="molecule type" value="Genomic_DNA"/>
</dbReference>
<evidence type="ECO:0000256" key="3">
    <source>
        <dbReference type="ARBA" id="ARBA00022840"/>
    </source>
</evidence>
<dbReference type="Pfam" id="PF08706">
    <property type="entry name" value="D5_N"/>
    <property type="match status" value="1"/>
</dbReference>
<proteinExistence type="predicted"/>
<reference evidence="6 7" key="1">
    <citation type="submission" date="2019-02" db="EMBL/GenBank/DDBJ databases">
        <title>Deep-cultivation of Planctomycetes and their phenomic and genomic characterization uncovers novel biology.</title>
        <authorList>
            <person name="Wiegand S."/>
            <person name="Jogler M."/>
            <person name="Boedeker C."/>
            <person name="Pinto D."/>
            <person name="Vollmers J."/>
            <person name="Rivas-Marin E."/>
            <person name="Kohn T."/>
            <person name="Peeters S.H."/>
            <person name="Heuer A."/>
            <person name="Rast P."/>
            <person name="Oberbeckmann S."/>
            <person name="Bunk B."/>
            <person name="Jeske O."/>
            <person name="Meyerdierks A."/>
            <person name="Storesund J.E."/>
            <person name="Kallscheuer N."/>
            <person name="Luecker S."/>
            <person name="Lage O.M."/>
            <person name="Pohl T."/>
            <person name="Merkel B.J."/>
            <person name="Hornburger P."/>
            <person name="Mueller R.-W."/>
            <person name="Bruemmer F."/>
            <person name="Labrenz M."/>
            <person name="Spormann A.M."/>
            <person name="Op den Camp H."/>
            <person name="Overmann J."/>
            <person name="Amann R."/>
            <person name="Jetten M.S.M."/>
            <person name="Mascher T."/>
            <person name="Medema M.H."/>
            <person name="Devos D.P."/>
            <person name="Kaster A.-K."/>
            <person name="Ovreas L."/>
            <person name="Rohde M."/>
            <person name="Galperin M.Y."/>
            <person name="Jogler C."/>
        </authorList>
    </citation>
    <scope>NUCLEOTIDE SEQUENCE [LARGE SCALE GENOMIC DNA]</scope>
    <source>
        <strain evidence="6 7">ETA_A1</strain>
    </source>
</reference>
<sequence length="947" mass="103285">MVRTNTDDGAASSSDVPEPDPTAAAAWHAAADRLTEWAWDRLAVRVDRYGGYYVKDGRVEKCAKPPQGPQPHAFNKAVLKQHFEARGSGDVAGGYPLTAPTETDPCVGKWVGIDWDNHDHLPEVAARNLRHVLHVYRRLIGLGFRPLLCTWGGGGYHLWVFIDGKVPGPILHAFGRWLVADHEAFGIPGPPESNPKKPSIPKFGNFLRFPGRHHTRDVWAIVFDGEGWVQGAAAVEHVLSLPRSPVALIPPGAAPVPKPERPKRLSVVHTTAGVQFEPQVHPRDVFAEYNRRVELGMVVAWHEQLGGHEVTGRGVDRVEFRRGGKDGGGNSFNVAVRDGVPVTYNFSSNAGIPHNDGLGPSQVRCFYEKGACDTRTMREFAARLRGELGWDKAESSPGGHDDGTAGGGAAPPPPAAAAAPAGDHFEGTPEHTDLANARQFVADHRDNVIFADDLKCYFVFNGKVWERDPNGNIAGRLAQQTVRRMALAAARRVGDAALAVAAAVTEDEKKAADRVKAKAEADLRWAKGSCNEKPIRSMVALARVHLRIPNAGDVFDTQPWLLNCTNGTVNLKTGELLGHRREDMITKLCPTRYVSGAVAPAYRAFLASVLPDPDLAGYIRYLSGYVATGEVMDQSLLICHGTGANGKTTLLEAWVGVLGAGQYAVTAPPELIVGGGETRHPVEKTVLRGARLAVCQETDDDEAIDAKRVKALTGASRVQARGMRENFSEFPPTHKLVLATNPLPRVKSNDHATWRRVRVVHFAVQFWTDLDRFRGPDGEYPPELRADPLLPEKLAAEAEGILADMVEHAGLFYARGKEVPVPPVLAEAVQTYRRAEDSVGRFFSSCCVPAGDNRGPEWRVRGGQFYKAYLDWFKVEIDPNEVGRVGSKAFGERAAAVFQRKTVSGLDYYAVAVRPLLGKIPVEERPEPARPKEDRARTVEGWDALLG</sequence>
<dbReference type="InterPro" id="IPR014818">
    <property type="entry name" value="Phage/plasmid_primase_P4_C"/>
</dbReference>
<accession>A0A517Y1L9</accession>
<keyword evidence="2" id="KW-0378">Hydrolase</keyword>
<feature type="region of interest" description="Disordered" evidence="4">
    <location>
        <begin position="924"/>
        <end position="947"/>
    </location>
</feature>
<dbReference type="OrthoDB" id="288091at2"/>
<dbReference type="GO" id="GO:0016787">
    <property type="term" value="F:hydrolase activity"/>
    <property type="evidence" value="ECO:0007669"/>
    <property type="project" value="UniProtKB-KW"/>
</dbReference>
<evidence type="ECO:0000313" key="7">
    <source>
        <dbReference type="Proteomes" id="UP000319576"/>
    </source>
</evidence>
<feature type="domain" description="SF3 helicase" evidence="5">
    <location>
        <begin position="614"/>
        <end position="775"/>
    </location>
</feature>
<dbReference type="KEGG" id="uli:ETAA1_56120"/>
<dbReference type="RefSeq" id="WP_145243840.1">
    <property type="nucleotide sequence ID" value="NZ_CP036273.1"/>
</dbReference>
<dbReference type="InterPro" id="IPR045455">
    <property type="entry name" value="NrS-1_pol-like_helicase"/>
</dbReference>